<feature type="domain" description="KASH5-like coiled-coil" evidence="4">
    <location>
        <begin position="351"/>
        <end position="537"/>
    </location>
</feature>
<dbReference type="GO" id="GO:0090619">
    <property type="term" value="C:meiotic spindle pole"/>
    <property type="evidence" value="ECO:0007669"/>
    <property type="project" value="TreeGrafter"/>
</dbReference>
<dbReference type="GO" id="GO:0000800">
    <property type="term" value="C:lateral element"/>
    <property type="evidence" value="ECO:0007669"/>
    <property type="project" value="TreeGrafter"/>
</dbReference>
<evidence type="ECO:0000313" key="5">
    <source>
        <dbReference type="Proteomes" id="UP001318040"/>
    </source>
</evidence>
<protein>
    <submittedName>
        <fullName evidence="6 7">Lymphoid-restricted membrane protein isoform X1</fullName>
    </submittedName>
</protein>
<dbReference type="InterPro" id="IPR028170">
    <property type="entry name" value="KASH5"/>
</dbReference>
<dbReference type="InterPro" id="IPR028168">
    <property type="entry name" value="KASH5_CC"/>
</dbReference>
<keyword evidence="5" id="KW-1185">Reference proteome</keyword>
<name>A0AAJ7WMY8_PETMA</name>
<dbReference type="Proteomes" id="UP001318040">
    <property type="component" value="Chromosome 6"/>
</dbReference>
<evidence type="ECO:0000256" key="2">
    <source>
        <dbReference type="SAM" id="MobiDB-lite"/>
    </source>
</evidence>
<evidence type="ECO:0000256" key="1">
    <source>
        <dbReference type="SAM" id="Coils"/>
    </source>
</evidence>
<dbReference type="GO" id="GO:0005640">
    <property type="term" value="C:nuclear outer membrane"/>
    <property type="evidence" value="ECO:0007669"/>
    <property type="project" value="TreeGrafter"/>
</dbReference>
<dbReference type="GO" id="GO:0051653">
    <property type="term" value="P:spindle localization"/>
    <property type="evidence" value="ECO:0007669"/>
    <property type="project" value="TreeGrafter"/>
</dbReference>
<keyword evidence="1" id="KW-0175">Coiled coil</keyword>
<dbReference type="GO" id="GO:0034397">
    <property type="term" value="P:telomere localization"/>
    <property type="evidence" value="ECO:0007669"/>
    <property type="project" value="InterPro"/>
</dbReference>
<feature type="domain" description="Protein KASH5 EF-hand-like" evidence="3">
    <location>
        <begin position="230"/>
        <end position="295"/>
    </location>
</feature>
<dbReference type="PANTHER" id="PTHR47300">
    <property type="entry name" value="PROTEIN KASH5"/>
    <property type="match status" value="1"/>
</dbReference>
<dbReference type="GO" id="GO:0007015">
    <property type="term" value="P:actin filament organization"/>
    <property type="evidence" value="ECO:0007669"/>
    <property type="project" value="TreeGrafter"/>
</dbReference>
<organism evidence="5 7">
    <name type="scientific">Petromyzon marinus</name>
    <name type="common">Sea lamprey</name>
    <dbReference type="NCBI Taxonomy" id="7757"/>
    <lineage>
        <taxon>Eukaryota</taxon>
        <taxon>Metazoa</taxon>
        <taxon>Chordata</taxon>
        <taxon>Craniata</taxon>
        <taxon>Vertebrata</taxon>
        <taxon>Cyclostomata</taxon>
        <taxon>Hyperoartia</taxon>
        <taxon>Petromyzontiformes</taxon>
        <taxon>Petromyzontidae</taxon>
        <taxon>Petromyzon</taxon>
    </lineage>
</organism>
<dbReference type="InterPro" id="IPR039508">
    <property type="entry name" value="KASH5_EF-hand-like_dom"/>
</dbReference>
<dbReference type="RefSeq" id="XP_032803525.1">
    <property type="nucleotide sequence ID" value="XM_032947634.1"/>
</dbReference>
<feature type="coiled-coil region" evidence="1">
    <location>
        <begin position="404"/>
        <end position="544"/>
    </location>
</feature>
<dbReference type="Pfam" id="PF14658">
    <property type="entry name" value="EF-hand_9"/>
    <property type="match status" value="1"/>
</dbReference>
<dbReference type="GO" id="GO:0070840">
    <property type="term" value="F:dynein complex binding"/>
    <property type="evidence" value="ECO:0007669"/>
    <property type="project" value="TreeGrafter"/>
</dbReference>
<reference evidence="6 7" key="1">
    <citation type="submission" date="2025-04" db="UniProtKB">
        <authorList>
            <consortium name="RefSeq"/>
        </authorList>
    </citation>
    <scope>IDENTIFICATION</scope>
    <source>
        <tissue evidence="6 7">Sperm</tissue>
    </source>
</reference>
<dbReference type="PANTHER" id="PTHR47300:SF1">
    <property type="entry name" value="PROTEIN KASH5"/>
    <property type="match status" value="1"/>
</dbReference>
<dbReference type="GO" id="GO:0034993">
    <property type="term" value="C:meiotic nuclear membrane microtubule tethering complex"/>
    <property type="evidence" value="ECO:0007669"/>
    <property type="project" value="InterPro"/>
</dbReference>
<dbReference type="GO" id="GO:0000781">
    <property type="term" value="C:chromosome, telomeric region"/>
    <property type="evidence" value="ECO:0007669"/>
    <property type="project" value="TreeGrafter"/>
</dbReference>
<gene>
    <name evidence="6 7 8" type="primary">LOC116939373</name>
</gene>
<dbReference type="GO" id="GO:0090220">
    <property type="term" value="P:chromosome localization to nuclear envelope involved in homologous chromosome segregation"/>
    <property type="evidence" value="ECO:0007669"/>
    <property type="project" value="TreeGrafter"/>
</dbReference>
<dbReference type="KEGG" id="pmrn:116939373"/>
<dbReference type="RefSeq" id="XP_032803524.1">
    <property type="nucleotide sequence ID" value="XM_032947633.1"/>
</dbReference>
<dbReference type="AlphaFoldDB" id="A0AAJ7WMY8"/>
<accession>A0AAJ7WMY8</accession>
<dbReference type="GO" id="GO:0051225">
    <property type="term" value="P:spindle assembly"/>
    <property type="evidence" value="ECO:0007669"/>
    <property type="project" value="TreeGrafter"/>
</dbReference>
<evidence type="ECO:0000313" key="7">
    <source>
        <dbReference type="RefSeq" id="XP_032803525.1"/>
    </source>
</evidence>
<dbReference type="Pfam" id="PF14662">
    <property type="entry name" value="KASH_CCD"/>
    <property type="match status" value="1"/>
</dbReference>
<evidence type="ECO:0000313" key="6">
    <source>
        <dbReference type="RefSeq" id="XP_032803524.1"/>
    </source>
</evidence>
<evidence type="ECO:0000313" key="8">
    <source>
        <dbReference type="RefSeq" id="XP_032803526.1"/>
    </source>
</evidence>
<dbReference type="RefSeq" id="XP_032803526.1">
    <property type="nucleotide sequence ID" value="XM_032947635.1"/>
</dbReference>
<feature type="region of interest" description="Disordered" evidence="2">
    <location>
        <begin position="130"/>
        <end position="149"/>
    </location>
</feature>
<sequence>MSGLSKESQIAKRHNPVESIRRKINTINLREHGSNPITHIPKYQSRNYECQGGSVRRNLESLLRMQGTPVINPNYTQRHNYQHYQWNDESHPTGDLIIFSSPNVPVETNTSSRRFDGTMHVMDSKMVQLPKRQGCSTPVVDEEDNDTAGVDRPAVCQRSQSVESPTVRGLCKGILRPEPDHLEACSPVASLDGSYFSPENPAKSESLDGSSEDSVVSSEIGFISEENLLNTIFKTCDTESTGHVAVAKIIEFVQLTISCGSEDSGLQELHTMLDPERRDLSIDMDTYQAIMCEWIEHRRTKADDVETQDELKAVDVPEFVLAEPSQKASMLSITVGSLEALGGDISRMDLETSDLISCIADLQHTHMRLLEDNMKLKGSREMADELNAKLVEQIDTLSMQLRSSQVLLQRDESLKDEIEELKRSLAKVEEEHAHTNVLNKQLKKDNLQLTSNMTTLQDEVVKLRSENDFLCKQEIESGITMEDIKKQLQELEAVAAERNNLLFEQRNNHLKEMMETVSEYNCIIESLRAGKSCLEAQNLDLQEKVAMHTKNNCESPDLSQTILMCNSIDMEITQAEKICRLQNNMINSHADILHVKTRLSETGTDMVGKSACQDEAVQATTTQAEQAVSTQTDGDLGKETATREHSTFLVDMSSNLTSCSGSSADAMELPSVPNVILDNMSLYSTPLHSQQIHDGVRDVKPCNKIFRVIVPAFLLMLTTLGLIGAITTFPHTFVPTVEHDSAYASVETLIWPYTDFQYVRRPPI</sequence>
<evidence type="ECO:0000259" key="4">
    <source>
        <dbReference type="Pfam" id="PF14662"/>
    </source>
</evidence>
<dbReference type="GO" id="GO:0007129">
    <property type="term" value="P:homologous chromosome pairing at meiosis"/>
    <property type="evidence" value="ECO:0007669"/>
    <property type="project" value="TreeGrafter"/>
</dbReference>
<proteinExistence type="predicted"/>
<evidence type="ECO:0000259" key="3">
    <source>
        <dbReference type="Pfam" id="PF14658"/>
    </source>
</evidence>